<evidence type="ECO:0000259" key="4">
    <source>
        <dbReference type="Pfam" id="PF20439"/>
    </source>
</evidence>
<comment type="subcellular location">
    <subcellularLocation>
        <location evidence="1">Cytoplasm</location>
    </subcellularLocation>
</comment>
<dbReference type="Pfam" id="PF20439">
    <property type="entry name" value="SpoIVA_C"/>
    <property type="match status" value="1"/>
</dbReference>
<gene>
    <name evidence="5" type="ORF">APZ18_05285</name>
</gene>
<dbReference type="GO" id="GO:0005737">
    <property type="term" value="C:cytoplasm"/>
    <property type="evidence" value="ECO:0007669"/>
    <property type="project" value="UniProtKB-SubCell"/>
</dbReference>
<dbReference type="EMBL" id="LLKB01000001">
    <property type="protein sequence ID" value="KQC86586.1"/>
    <property type="molecule type" value="Genomic_DNA"/>
</dbReference>
<dbReference type="InterPro" id="IPR046841">
    <property type="entry name" value="SpoIVA_middle"/>
</dbReference>
<keyword evidence="1" id="KW-0749">Sporulation</keyword>
<keyword evidence="1" id="KW-0067">ATP-binding</keyword>
<comment type="catalytic activity">
    <reaction evidence="1">
        <text>ATP + H2O = ADP + phosphate + H(+)</text>
        <dbReference type="Rhea" id="RHEA:13065"/>
        <dbReference type="ChEBI" id="CHEBI:15377"/>
        <dbReference type="ChEBI" id="CHEBI:15378"/>
        <dbReference type="ChEBI" id="CHEBI:30616"/>
        <dbReference type="ChEBI" id="CHEBI:43474"/>
        <dbReference type="ChEBI" id="CHEBI:456216"/>
    </reaction>
</comment>
<dbReference type="PIRSF" id="PIRSF007466">
    <property type="entry name" value="SpoIVA"/>
    <property type="match status" value="1"/>
</dbReference>
<feature type="domain" description="Stage IV sporulation protein A middle" evidence="3">
    <location>
        <begin position="238"/>
        <end position="415"/>
    </location>
</feature>
<proteinExistence type="predicted"/>
<comment type="caution">
    <text evidence="5">The sequence shown here is derived from an EMBL/GenBank/DDBJ whole genome shotgun (WGS) entry which is preliminary data.</text>
</comment>
<protein>
    <recommendedName>
        <fullName evidence="1">Stage IV sporulation protein A</fullName>
        <ecNumber evidence="1">3.6.1.-</ecNumber>
    </recommendedName>
    <alternativeName>
        <fullName evidence="1">Coat morphogenetic protein SpoIVA</fullName>
    </alternativeName>
</protein>
<dbReference type="InterPro" id="IPR046842">
    <property type="entry name" value="SpoIVA_ATPase"/>
</dbReference>
<dbReference type="RefSeq" id="WP_055942287.1">
    <property type="nucleotide sequence ID" value="NZ_JAQDCV010000001.1"/>
</dbReference>
<keyword evidence="6" id="KW-1185">Reference proteome</keyword>
<dbReference type="SUPFAM" id="SSF52540">
    <property type="entry name" value="P-loop containing nucleoside triphosphate hydrolases"/>
    <property type="match status" value="1"/>
</dbReference>
<reference evidence="5 6" key="1">
    <citation type="submission" date="2015-10" db="EMBL/GenBank/DDBJ databases">
        <title>Butyribacter intestini gen. nov., sp. nov., a butyric acid-producing bacterium of the family Lachnospiraceae isolated from the human faeces.</title>
        <authorList>
            <person name="Zou Y."/>
            <person name="Xue W."/>
            <person name="Luo G."/>
            <person name="Lv M."/>
        </authorList>
    </citation>
    <scope>NUCLEOTIDE SEQUENCE [LARGE SCALE GENOMIC DNA]</scope>
    <source>
        <strain evidence="5 6">TF01-11</strain>
    </source>
</reference>
<keyword evidence="1" id="KW-0378">Hydrolase</keyword>
<dbReference type="Pfam" id="PF20438">
    <property type="entry name" value="SpoIVA_middle"/>
    <property type="match status" value="1"/>
</dbReference>
<sequence>MEEYSVYNDISKRTNGEFYLGVCGPVRTGKSTFIKKFMEMFVLPGIRDENDRKRAMDELPQSAEGKTIMTTEPKFIPKEAVKINLFDGNDIKVRMVDCVGYIVEDAGGLMEGERERMVMTPWSEEPMPFAKAAEYGTKKVIHDHSTIGIVITTDGSFGDISRQSYKAAEDKTISELKSIGKPFIVIVNSANPFGEKAKDVINEIKERTGVTPVALNCMQLSREDVSRIMKKILDSFPVSQVSFYLPKWVEMLKTSHWLKQELVSKVRDILAKVSCIGDINKENMLSDSEYIRQFDINSVDMTNGNVSISVKFDEEKYYQILSELVGMDIKGEYELIHILKEFAKKGQEIEKISDSLAEVKRKGYGVITPSVEDIKIDEPELIHHGNKFGVKLRATSPSIHLIQADIETEIAPIVGTKEQAEDLVRYIAGGEDIVSEDGQSGIWDTNIFGKTVRQLVEEGIESKVNKLTDESQVKLQDTIQKVINDSNGGLVCIII</sequence>
<dbReference type="Proteomes" id="UP000050833">
    <property type="component" value="Unassembled WGS sequence"/>
</dbReference>
<dbReference type="Pfam" id="PF09547">
    <property type="entry name" value="SpoIVA_ATPase"/>
    <property type="match status" value="1"/>
</dbReference>
<comment type="function">
    <text evidence="1">ATPase. Has a role at an early stage in the morphogenesis of the spore coat.</text>
</comment>
<dbReference type="GO" id="GO:0005524">
    <property type="term" value="F:ATP binding"/>
    <property type="evidence" value="ECO:0007669"/>
    <property type="project" value="UniProtKB-KW"/>
</dbReference>
<dbReference type="AlphaFoldDB" id="A0AAW3JWB4"/>
<dbReference type="GO" id="GO:0016887">
    <property type="term" value="F:ATP hydrolysis activity"/>
    <property type="evidence" value="ECO:0007669"/>
    <property type="project" value="InterPro"/>
</dbReference>
<dbReference type="NCBIfam" id="TIGR02836">
    <property type="entry name" value="spore_IV_A"/>
    <property type="match status" value="1"/>
</dbReference>
<keyword evidence="1" id="KW-0963">Cytoplasm</keyword>
<name>A0AAW3JWB4_9FIRM</name>
<organism evidence="5 6">
    <name type="scientific">Butyribacter intestini</name>
    <dbReference type="NCBI Taxonomy" id="1703332"/>
    <lineage>
        <taxon>Bacteria</taxon>
        <taxon>Bacillati</taxon>
        <taxon>Bacillota</taxon>
        <taxon>Clostridia</taxon>
        <taxon>Lachnospirales</taxon>
        <taxon>Lachnospiraceae</taxon>
        <taxon>Butyribacter</taxon>
    </lineage>
</organism>
<evidence type="ECO:0000256" key="1">
    <source>
        <dbReference type="PIRNR" id="PIRNR007466"/>
    </source>
</evidence>
<evidence type="ECO:0000313" key="5">
    <source>
        <dbReference type="EMBL" id="KQC86586.1"/>
    </source>
</evidence>
<dbReference type="InterPro" id="IPR027417">
    <property type="entry name" value="P-loop_NTPase"/>
</dbReference>
<evidence type="ECO:0000259" key="3">
    <source>
        <dbReference type="Pfam" id="PF20438"/>
    </source>
</evidence>
<evidence type="ECO:0000259" key="2">
    <source>
        <dbReference type="Pfam" id="PF09547"/>
    </source>
</evidence>
<feature type="domain" description="Stage IV sporulation protein A ATPase" evidence="2">
    <location>
        <begin position="1"/>
        <end position="237"/>
    </location>
</feature>
<accession>A0AAW3JWB4</accession>
<keyword evidence="1" id="KW-0547">Nucleotide-binding</keyword>
<dbReference type="InterPro" id="IPR046840">
    <property type="entry name" value="SpoIVA_C"/>
</dbReference>
<dbReference type="Gene3D" id="3.40.50.300">
    <property type="entry name" value="P-loop containing nucleotide triphosphate hydrolases"/>
    <property type="match status" value="1"/>
</dbReference>
<dbReference type="GO" id="GO:0030435">
    <property type="term" value="P:sporulation resulting in formation of a cellular spore"/>
    <property type="evidence" value="ECO:0007669"/>
    <property type="project" value="UniProtKB-KW"/>
</dbReference>
<dbReference type="EC" id="3.6.1.-" evidence="1"/>
<dbReference type="InterPro" id="IPR014201">
    <property type="entry name" value="Spore_IV_A"/>
</dbReference>
<evidence type="ECO:0000313" key="6">
    <source>
        <dbReference type="Proteomes" id="UP000050833"/>
    </source>
</evidence>
<feature type="domain" description="Sporulation stage IV protein A C-terminal" evidence="4">
    <location>
        <begin position="416"/>
        <end position="495"/>
    </location>
</feature>